<keyword evidence="1" id="KW-0732">Signal</keyword>
<dbReference type="SUPFAM" id="SSF48452">
    <property type="entry name" value="TPR-like"/>
    <property type="match status" value="1"/>
</dbReference>
<evidence type="ECO:0000313" key="3">
    <source>
        <dbReference type="Proteomes" id="UP000198339"/>
    </source>
</evidence>
<proteinExistence type="predicted"/>
<evidence type="ECO:0000313" key="2">
    <source>
        <dbReference type="EMBL" id="SNT12922.1"/>
    </source>
</evidence>
<protein>
    <submittedName>
        <fullName evidence="2">Tetratricopeptide repeat-containing protein</fullName>
    </submittedName>
</protein>
<accession>A0A239K5G4</accession>
<sequence>MDGADLAATRRRAARAFAPLLMLLSAPVGPAFAASQPAMTGDAVQGHMDVLEAADDALHGGRLVEAKVLLDGLGANNDGRVLLMRGELLLFTGRSEDAAKLLDRLPIEERMSCRGTIALATTQFRLGRIEAGRDYLAGREGDCRDDSSYWRLFGRLELEAGRPALAVAALRRAHSLRPHSSDVANDLAVALLANDAPAEAAAIFSTIAPLHPDDAGIALNLDFANGMLGRLPRRTEGDDDMQWSRRLQSAGAGARRAGHVQLAEALYAQALLERPRHDERLWRQYDEAAGHHD</sequence>
<dbReference type="Pfam" id="PF14559">
    <property type="entry name" value="TPR_19"/>
    <property type="match status" value="1"/>
</dbReference>
<dbReference type="EMBL" id="FZPA01000012">
    <property type="protein sequence ID" value="SNT12922.1"/>
    <property type="molecule type" value="Genomic_DNA"/>
</dbReference>
<feature type="signal peptide" evidence="1">
    <location>
        <begin position="1"/>
        <end position="33"/>
    </location>
</feature>
<organism evidence="2 3">
    <name type="scientific">Sphingopyxis indica</name>
    <dbReference type="NCBI Taxonomy" id="436663"/>
    <lineage>
        <taxon>Bacteria</taxon>
        <taxon>Pseudomonadati</taxon>
        <taxon>Pseudomonadota</taxon>
        <taxon>Alphaproteobacteria</taxon>
        <taxon>Sphingomonadales</taxon>
        <taxon>Sphingomonadaceae</taxon>
        <taxon>Sphingopyxis</taxon>
    </lineage>
</organism>
<name>A0A239K5G4_9SPHN</name>
<dbReference type="Proteomes" id="UP000198339">
    <property type="component" value="Unassembled WGS sequence"/>
</dbReference>
<dbReference type="RefSeq" id="WP_089216888.1">
    <property type="nucleotide sequence ID" value="NZ_FZPA01000012.1"/>
</dbReference>
<feature type="chain" id="PRO_5013167576" evidence="1">
    <location>
        <begin position="34"/>
        <end position="293"/>
    </location>
</feature>
<evidence type="ECO:0000256" key="1">
    <source>
        <dbReference type="SAM" id="SignalP"/>
    </source>
</evidence>
<keyword evidence="3" id="KW-1185">Reference proteome</keyword>
<dbReference type="AlphaFoldDB" id="A0A239K5G4"/>
<dbReference type="OrthoDB" id="7452623at2"/>
<dbReference type="InterPro" id="IPR011990">
    <property type="entry name" value="TPR-like_helical_dom_sf"/>
</dbReference>
<dbReference type="Gene3D" id="1.25.40.10">
    <property type="entry name" value="Tetratricopeptide repeat domain"/>
    <property type="match status" value="1"/>
</dbReference>
<reference evidence="2 3" key="1">
    <citation type="submission" date="2017-06" db="EMBL/GenBank/DDBJ databases">
        <authorList>
            <person name="Kim H.J."/>
            <person name="Triplett B.A."/>
        </authorList>
    </citation>
    <scope>NUCLEOTIDE SEQUENCE [LARGE SCALE GENOMIC DNA]</scope>
    <source>
        <strain evidence="2 3">DS15</strain>
    </source>
</reference>
<gene>
    <name evidence="2" type="ORF">SAMN06295955_11288</name>
</gene>